<keyword evidence="7" id="KW-1185">Reference proteome</keyword>
<sequence length="852" mass="92280">MRKLQLIQLSVIAGACALALTGCFSSSAPSSGLNTDIAINPPQPPQPEPPRDPVTVTTFAPGELSATIRRTTFGVPYIQADSLEGVGYGTAYAFAEDNICILADQIVRFNGQRSMYFGPDAVPGSGDSKNVINDFTYQALGLRELADNNIESLSENSRALLAGYAAGYNAYLADVGADNVAPPCRGMPHLRPIEPADMLTYALGVALLPGAANFLDPLFIAVPPGEDYSPVPVAQQSARYPIGLQLTDVTTPETNPEELGSNGWALGSDLTENGQGMLLANPHFPHTGNQRFWRFGVEIPGEMKVVGGSLSGMPGPVNIGFNEHIAWTHTFSTAERFVVYQLELDESDASGKTYLVDGEPRTMDEKTVTITVATGPGSSMQLERTFYMSDFGPLLSIPGQFQWGMDFQGTTSAFALYDSNLPNFELLDTWLALNLARDTDEIGEILDRHTGLIFNNIMASDYRGKTFFADGSSVPNLSAAALHEIRTNATLTAVRTQAPFTLVPGNSSVFMPDGRVPGSKAPRLVRDDFVQNSNNSYWLTNPAAPLSTSSFGGTVEGKDFLLYGRFNNEQTLRSRMGQKKLAGLSNVTLDMLEETLLDNSSYLADVVLNDLVAFCSAQSEPVQTEAGPVDISAGCTALAAFDGFMNKDSVGAVVFREFAQRFATNPQWVVPFDRNNPTTTPHTLKTNDVVLQQLAQAIQTIESAGFAVDAPLGDVQFVERSNPDGTPSGVRLPWAGANNIEGGFNVFRSQGKEDGTILPRHIYPSLPGSQLSDQGYHITSGSSWMFVMRFTEEGPEGRGLLTYSQSYNPLSPYYLDQTQYYSQEPRLAPIWWHESDIAENTVQTIELTAPAE</sequence>
<gene>
    <name evidence="6" type="ORF">CWE15_00120</name>
</gene>
<keyword evidence="4" id="KW-0865">Zymogen</keyword>
<dbReference type="PANTHER" id="PTHR34218">
    <property type="entry name" value="PEPTIDASE S45 PENICILLIN AMIDASE"/>
    <property type="match status" value="1"/>
</dbReference>
<evidence type="ECO:0000256" key="5">
    <source>
        <dbReference type="SAM" id="SignalP"/>
    </source>
</evidence>
<dbReference type="InterPro" id="IPR043146">
    <property type="entry name" value="Penicillin_amidase_N_B-knob"/>
</dbReference>
<organism evidence="6 7">
    <name type="scientific">Aliidiomarina taiwanensis</name>
    <dbReference type="NCBI Taxonomy" id="946228"/>
    <lineage>
        <taxon>Bacteria</taxon>
        <taxon>Pseudomonadati</taxon>
        <taxon>Pseudomonadota</taxon>
        <taxon>Gammaproteobacteria</taxon>
        <taxon>Alteromonadales</taxon>
        <taxon>Idiomarinaceae</taxon>
        <taxon>Aliidiomarina</taxon>
    </lineage>
</organism>
<reference evidence="6 7" key="1">
    <citation type="journal article" date="2011" name="Front. Microbiol.">
        <title>Genomic signatures of strain selection and enhancement in Bacillus atrophaeus var. globigii, a historical biowarfare simulant.</title>
        <authorList>
            <person name="Gibbons H.S."/>
            <person name="Broomall S.M."/>
            <person name="McNew L.A."/>
            <person name="Daligault H."/>
            <person name="Chapman C."/>
            <person name="Bruce D."/>
            <person name="Karavis M."/>
            <person name="Krepps M."/>
            <person name="McGregor P.A."/>
            <person name="Hong C."/>
            <person name="Park K.H."/>
            <person name="Akmal A."/>
            <person name="Feldman A."/>
            <person name="Lin J.S."/>
            <person name="Chang W.E."/>
            <person name="Higgs B.W."/>
            <person name="Demirev P."/>
            <person name="Lindquist J."/>
            <person name="Liem A."/>
            <person name="Fochler E."/>
            <person name="Read T.D."/>
            <person name="Tapia R."/>
            <person name="Johnson S."/>
            <person name="Bishop-Lilly K.A."/>
            <person name="Detter C."/>
            <person name="Han C."/>
            <person name="Sozhamannan S."/>
            <person name="Rosenzweig C.N."/>
            <person name="Skowronski E.W."/>
        </authorList>
    </citation>
    <scope>NUCLEOTIDE SEQUENCE [LARGE SCALE GENOMIC DNA]</scope>
    <source>
        <strain evidence="6 7">AIT1</strain>
    </source>
</reference>
<evidence type="ECO:0000256" key="2">
    <source>
        <dbReference type="ARBA" id="ARBA00022729"/>
    </source>
</evidence>
<dbReference type="Gene3D" id="2.30.120.10">
    <property type="match status" value="1"/>
</dbReference>
<dbReference type="GO" id="GO:0017000">
    <property type="term" value="P:antibiotic biosynthetic process"/>
    <property type="evidence" value="ECO:0007669"/>
    <property type="project" value="InterPro"/>
</dbReference>
<comment type="similarity">
    <text evidence="1">Belongs to the peptidase S45 family.</text>
</comment>
<dbReference type="InterPro" id="IPR002692">
    <property type="entry name" value="S45"/>
</dbReference>
<keyword evidence="3" id="KW-0378">Hydrolase</keyword>
<dbReference type="InterPro" id="IPR029055">
    <property type="entry name" value="Ntn_hydrolases_N"/>
</dbReference>
<dbReference type="PANTHER" id="PTHR34218:SF3">
    <property type="entry name" value="ACYL-HOMOSERINE LACTONE ACYLASE PVDQ"/>
    <property type="match status" value="1"/>
</dbReference>
<evidence type="ECO:0000313" key="7">
    <source>
        <dbReference type="Proteomes" id="UP000286976"/>
    </source>
</evidence>
<keyword evidence="2 5" id="KW-0732">Signal</keyword>
<dbReference type="InterPro" id="IPR043147">
    <property type="entry name" value="Penicillin_amidase_A-knob"/>
</dbReference>
<accession>A0A432X8B6</accession>
<dbReference type="Pfam" id="PF01804">
    <property type="entry name" value="Penicil_amidase"/>
    <property type="match status" value="1"/>
</dbReference>
<feature type="signal peptide" evidence="5">
    <location>
        <begin position="1"/>
        <end position="28"/>
    </location>
</feature>
<dbReference type="RefSeq" id="WP_126756037.1">
    <property type="nucleotide sequence ID" value="NZ_PIPQ01000001.1"/>
</dbReference>
<dbReference type="GO" id="GO:0016811">
    <property type="term" value="F:hydrolase activity, acting on carbon-nitrogen (but not peptide) bonds, in linear amides"/>
    <property type="evidence" value="ECO:0007669"/>
    <property type="project" value="InterPro"/>
</dbReference>
<dbReference type="Gene3D" id="1.10.1400.10">
    <property type="match status" value="1"/>
</dbReference>
<dbReference type="Gene3D" id="1.10.439.10">
    <property type="entry name" value="Penicillin Amidohydrolase, domain 1"/>
    <property type="match status" value="1"/>
</dbReference>
<evidence type="ECO:0000256" key="1">
    <source>
        <dbReference type="ARBA" id="ARBA00006586"/>
    </source>
</evidence>
<comment type="caution">
    <text evidence="6">The sequence shown here is derived from an EMBL/GenBank/DDBJ whole genome shotgun (WGS) entry which is preliminary data.</text>
</comment>
<evidence type="ECO:0000313" key="6">
    <source>
        <dbReference type="EMBL" id="RUO43643.1"/>
    </source>
</evidence>
<dbReference type="Gene3D" id="3.60.20.10">
    <property type="entry name" value="Glutamine Phosphoribosylpyrophosphate, subunit 1, domain 1"/>
    <property type="match status" value="1"/>
</dbReference>
<dbReference type="EMBL" id="PIPQ01000001">
    <property type="protein sequence ID" value="RUO43643.1"/>
    <property type="molecule type" value="Genomic_DNA"/>
</dbReference>
<protein>
    <submittedName>
        <fullName evidence="6">Acylase</fullName>
    </submittedName>
</protein>
<proteinExistence type="inferred from homology"/>
<evidence type="ECO:0000256" key="3">
    <source>
        <dbReference type="ARBA" id="ARBA00022801"/>
    </source>
</evidence>
<dbReference type="SUPFAM" id="SSF56235">
    <property type="entry name" value="N-terminal nucleophile aminohydrolases (Ntn hydrolases)"/>
    <property type="match status" value="1"/>
</dbReference>
<name>A0A432X8B6_9GAMM</name>
<dbReference type="OrthoDB" id="9760084at2"/>
<dbReference type="InterPro" id="IPR023343">
    <property type="entry name" value="Penicillin_amidase_dom1"/>
</dbReference>
<evidence type="ECO:0000256" key="4">
    <source>
        <dbReference type="ARBA" id="ARBA00023145"/>
    </source>
</evidence>
<feature type="chain" id="PRO_5019005039" evidence="5">
    <location>
        <begin position="29"/>
        <end position="852"/>
    </location>
</feature>
<dbReference type="PROSITE" id="PS51257">
    <property type="entry name" value="PROKAR_LIPOPROTEIN"/>
    <property type="match status" value="1"/>
</dbReference>
<dbReference type="Proteomes" id="UP000286976">
    <property type="component" value="Unassembled WGS sequence"/>
</dbReference>
<dbReference type="AlphaFoldDB" id="A0A432X8B6"/>